<dbReference type="EMBL" id="LN614827">
    <property type="protein sequence ID" value="CEG57370.1"/>
    <property type="molecule type" value="Genomic_DNA"/>
</dbReference>
<gene>
    <name evidence="1" type="ORF">LFA_1979</name>
</gene>
<organism evidence="1 2">
    <name type="scientific">Legionella fallonii LLAP-10</name>
    <dbReference type="NCBI Taxonomy" id="1212491"/>
    <lineage>
        <taxon>Bacteria</taxon>
        <taxon>Pseudomonadati</taxon>
        <taxon>Pseudomonadota</taxon>
        <taxon>Gammaproteobacteria</taxon>
        <taxon>Legionellales</taxon>
        <taxon>Legionellaceae</taxon>
        <taxon>Legionella</taxon>
    </lineage>
</organism>
<dbReference type="RefSeq" id="WP_045095883.1">
    <property type="nucleotide sequence ID" value="NZ_LN614827.1"/>
</dbReference>
<dbReference type="HOGENOM" id="CLU_686626_0_0_6"/>
<evidence type="ECO:0008006" key="3">
    <source>
        <dbReference type="Google" id="ProtNLM"/>
    </source>
</evidence>
<sequence length="386" mass="44868">MTKSPFKIIWVNSADDIDSTLWNECFSKDIEGYWWYKTLEQSKLDDQFQFLYGVLLQNKIPIGIVPCFIMAVPIELVLPDFISSIVRKIGQYIPSFLHQRTLFIGSPCIDEGHIGIKPGLNLNTLVPIINEACEQRAKESHTPLLVWKDFSNDYSSALSQLTSDYGMIKAISFPGTTLHLDKFNSYESYLNSLSGMHRHNFKKHVSKSKNLIELDTTIVTMPDDVLIDEIFDLFWGTYLKGKTKFEQLNKTFFINISRLPTSIYIILRDQKTNKLVAFMLCFRLNSKIINKFIGIDYTQPKETSLYYRLWEEAVTWAIKSGVNELQSGQTGYSIKMRTGNELVPLFNYIKHRNIFINWIFKLIAKHINWATLDEDLKPYNHKKNRN</sequence>
<evidence type="ECO:0000313" key="2">
    <source>
        <dbReference type="Proteomes" id="UP000032430"/>
    </source>
</evidence>
<name>A0A098G788_9GAMM</name>
<dbReference type="KEGG" id="lfa:LFA_1979"/>
<dbReference type="AlphaFoldDB" id="A0A098G788"/>
<protein>
    <recommendedName>
        <fullName evidence="3">BioF2-like acetyltransferase domain-containing protein</fullName>
    </recommendedName>
</protein>
<evidence type="ECO:0000313" key="1">
    <source>
        <dbReference type="EMBL" id="CEG57370.1"/>
    </source>
</evidence>
<dbReference type="InterPro" id="IPR016181">
    <property type="entry name" value="Acyl_CoA_acyltransferase"/>
</dbReference>
<dbReference type="SUPFAM" id="SSF55729">
    <property type="entry name" value="Acyl-CoA N-acyltransferases (Nat)"/>
    <property type="match status" value="1"/>
</dbReference>
<keyword evidence="2" id="KW-1185">Reference proteome</keyword>
<dbReference type="OrthoDB" id="9804264at2"/>
<dbReference type="Pfam" id="PF04339">
    <property type="entry name" value="FemAB_like"/>
    <property type="match status" value="1"/>
</dbReference>
<dbReference type="Proteomes" id="UP000032430">
    <property type="component" value="Chromosome I"/>
</dbReference>
<reference evidence="2" key="1">
    <citation type="submission" date="2014-09" db="EMBL/GenBank/DDBJ databases">
        <authorList>
            <person name="Gomez-Valero L."/>
        </authorList>
    </citation>
    <scope>NUCLEOTIDE SEQUENCE [LARGE SCALE GENOMIC DNA]</scope>
    <source>
        <strain evidence="2">ATCC700992</strain>
    </source>
</reference>
<accession>A0A098G788</accession>
<dbReference type="InterPro" id="IPR007434">
    <property type="entry name" value="FemAB-like"/>
</dbReference>
<dbReference type="Gene3D" id="3.40.630.30">
    <property type="match status" value="1"/>
</dbReference>
<proteinExistence type="predicted"/>
<dbReference type="STRING" id="1212491.LFA_1979"/>